<evidence type="ECO:0000313" key="2">
    <source>
        <dbReference type="Proteomes" id="UP000193642"/>
    </source>
</evidence>
<dbReference type="OrthoDB" id="10618934at2759"/>
<name>A0A1Y2BSR4_9FUNG</name>
<dbReference type="AlphaFoldDB" id="A0A1Y2BSR4"/>
<dbReference type="EMBL" id="MCGO01000048">
    <property type="protein sequence ID" value="ORY37786.1"/>
    <property type="molecule type" value="Genomic_DNA"/>
</dbReference>
<organism evidence="1 2">
    <name type="scientific">Rhizoclosmatium globosum</name>
    <dbReference type="NCBI Taxonomy" id="329046"/>
    <lineage>
        <taxon>Eukaryota</taxon>
        <taxon>Fungi</taxon>
        <taxon>Fungi incertae sedis</taxon>
        <taxon>Chytridiomycota</taxon>
        <taxon>Chytridiomycota incertae sedis</taxon>
        <taxon>Chytridiomycetes</taxon>
        <taxon>Chytridiales</taxon>
        <taxon>Chytriomycetaceae</taxon>
        <taxon>Rhizoclosmatium</taxon>
    </lineage>
</organism>
<proteinExistence type="predicted"/>
<keyword evidence="2" id="KW-1185">Reference proteome</keyword>
<evidence type="ECO:0000313" key="1">
    <source>
        <dbReference type="EMBL" id="ORY37786.1"/>
    </source>
</evidence>
<sequence length="222" mass="25718">MYLKREQAFTTDSLRIDISADKIKAPGEVIENGKLIFSNAMYAKPECDLFHLIWEIKKASCKSMTQLTLYLRSVHSKIPRELLLVADSQITLTNPDYSRFLTSLASIPKADIECIVYVNINLHASTSILYRPLLYLSSLSCCNPKFLSMEKQAVISHAIDQCLESAHRIVCLYLFFLDVWKGRAKHKVPHNEYYKPRYMAVYAIFESMIVFWFVSCRMDPIW</sequence>
<accession>A0A1Y2BSR4</accession>
<reference evidence="1 2" key="1">
    <citation type="submission" date="2016-07" db="EMBL/GenBank/DDBJ databases">
        <title>Pervasive Adenine N6-methylation of Active Genes in Fungi.</title>
        <authorList>
            <consortium name="DOE Joint Genome Institute"/>
            <person name="Mondo S.J."/>
            <person name="Dannebaum R.O."/>
            <person name="Kuo R.C."/>
            <person name="Labutti K."/>
            <person name="Haridas S."/>
            <person name="Kuo A."/>
            <person name="Salamov A."/>
            <person name="Ahrendt S.R."/>
            <person name="Lipzen A."/>
            <person name="Sullivan W."/>
            <person name="Andreopoulos W.B."/>
            <person name="Clum A."/>
            <person name="Lindquist E."/>
            <person name="Daum C."/>
            <person name="Ramamoorthy G.K."/>
            <person name="Gryganskyi A."/>
            <person name="Culley D."/>
            <person name="Magnuson J.K."/>
            <person name="James T.Y."/>
            <person name="O'Malley M.A."/>
            <person name="Stajich J.E."/>
            <person name="Spatafora J.W."/>
            <person name="Visel A."/>
            <person name="Grigoriev I.V."/>
        </authorList>
    </citation>
    <scope>NUCLEOTIDE SEQUENCE [LARGE SCALE GENOMIC DNA]</scope>
    <source>
        <strain evidence="1 2">JEL800</strain>
    </source>
</reference>
<protein>
    <submittedName>
        <fullName evidence="1">Uncharacterized protein</fullName>
    </submittedName>
</protein>
<gene>
    <name evidence="1" type="ORF">BCR33DRAFT_721280</name>
</gene>
<comment type="caution">
    <text evidence="1">The sequence shown here is derived from an EMBL/GenBank/DDBJ whole genome shotgun (WGS) entry which is preliminary data.</text>
</comment>
<dbReference type="Proteomes" id="UP000193642">
    <property type="component" value="Unassembled WGS sequence"/>
</dbReference>
<feature type="non-terminal residue" evidence="1">
    <location>
        <position position="222"/>
    </location>
</feature>